<feature type="transmembrane region" description="Helical" evidence="9">
    <location>
        <begin position="346"/>
        <end position="365"/>
    </location>
</feature>
<dbReference type="EMBL" id="JAEDXU010000007">
    <property type="protein sequence ID" value="MBP1047308.1"/>
    <property type="molecule type" value="Genomic_DNA"/>
</dbReference>
<evidence type="ECO:0000256" key="1">
    <source>
        <dbReference type="ARBA" id="ARBA00004651"/>
    </source>
</evidence>
<dbReference type="Proteomes" id="UP000673375">
    <property type="component" value="Unassembled WGS sequence"/>
</dbReference>
<keyword evidence="6 9" id="KW-1133">Transmembrane helix</keyword>
<dbReference type="PROSITE" id="PS51105">
    <property type="entry name" value="PTS_EIIC_TYPE_3"/>
    <property type="match status" value="1"/>
</dbReference>
<feature type="transmembrane region" description="Helical" evidence="9">
    <location>
        <begin position="112"/>
        <end position="131"/>
    </location>
</feature>
<dbReference type="Pfam" id="PF02378">
    <property type="entry name" value="PTS_EIIC"/>
    <property type="match status" value="1"/>
</dbReference>
<dbReference type="InterPro" id="IPR051088">
    <property type="entry name" value="PTS_Sugar-EIIC/EIIB"/>
</dbReference>
<protein>
    <recommendedName>
        <fullName evidence="8">Permease IIC component</fullName>
    </recommendedName>
</protein>
<sequence>MDKQKKSLMDRLTDFTNKISEPLGRFASTDIISSVVSGLVSVTPIIMIGSIFLILYVLGSPDVGTSGQPLIGFLAPWAGKFAWMNSLTMNMMSLYCAVAIPYHYAQKKKMNTLTCSLLGLATFLIFTINGYDEAGGISVTSFSASGLFVCIITSIIGVQILKFFLDKNITIKMPDSVPPNIGNAFGALLPFATIFAFAWVIRTILDFDMVAWLNTLLEPIITSSDSVWMAMLVTFICLLLWSVGLHGDNMFLALFTPFGLMWIDQNASALASGTSNYDLPNILAGLGNTGLLRLTIWTAAVWPLLFLMVTSKKKQFRTIGLTSLAPGIFTIVEPVIYGLPIALNPYLMIPFILSGTISSGVGYLLMSTSFFGKFYAVVPWATPPFLLGPLGTGDMKTVLIPIISFAIGFVIYLPFWKVYNQSIDTAEKLKEDTSSPEMVQANEA</sequence>
<feature type="transmembrane region" description="Helical" evidence="9">
    <location>
        <begin position="78"/>
        <end position="100"/>
    </location>
</feature>
<comment type="function">
    <text evidence="8">The phosphoenolpyruvate-dependent sugar phosphotransferase system (PTS), a major carbohydrate active -transport system, catalyzes the phosphorylation of incoming sugar substrates concomitant with their translocation across the cell membrane.</text>
</comment>
<feature type="transmembrane region" description="Helical" evidence="9">
    <location>
        <begin position="291"/>
        <end position="309"/>
    </location>
</feature>
<keyword evidence="3 8" id="KW-1003">Cell membrane</keyword>
<evidence type="ECO:0000313" key="12">
    <source>
        <dbReference type="Proteomes" id="UP000673375"/>
    </source>
</evidence>
<evidence type="ECO:0000256" key="7">
    <source>
        <dbReference type="ARBA" id="ARBA00023136"/>
    </source>
</evidence>
<comment type="caution">
    <text evidence="11">The sequence shown here is derived from an EMBL/GenBank/DDBJ whole genome shotgun (WGS) entry which is preliminary data.</text>
</comment>
<dbReference type="RefSeq" id="WP_209558094.1">
    <property type="nucleotide sequence ID" value="NZ_JAEDXU010000007.1"/>
</dbReference>
<evidence type="ECO:0000256" key="4">
    <source>
        <dbReference type="ARBA" id="ARBA00022597"/>
    </source>
</evidence>
<evidence type="ECO:0000256" key="3">
    <source>
        <dbReference type="ARBA" id="ARBA00022475"/>
    </source>
</evidence>
<dbReference type="PIRSF" id="PIRSF006351">
    <property type="entry name" value="PTS_EIIC-Cellobiose"/>
    <property type="match status" value="1"/>
</dbReference>
<name>A0ABS4CLG2_9ENTE</name>
<feature type="domain" description="PTS EIIC type-3" evidence="10">
    <location>
        <begin position="15"/>
        <end position="415"/>
    </location>
</feature>
<keyword evidence="2 8" id="KW-0813">Transport</keyword>
<dbReference type="InterPro" id="IPR004501">
    <property type="entry name" value="PTS_EIIC_3"/>
</dbReference>
<feature type="transmembrane region" description="Helical" evidence="9">
    <location>
        <begin position="35"/>
        <end position="58"/>
    </location>
</feature>
<gene>
    <name evidence="11" type="ORF">I6N96_13575</name>
</gene>
<proteinExistence type="predicted"/>
<feature type="transmembrane region" description="Helical" evidence="9">
    <location>
        <begin position="143"/>
        <end position="165"/>
    </location>
</feature>
<dbReference type="PANTHER" id="PTHR33989:SF4">
    <property type="entry name" value="PTS SYSTEM N,N'-DIACETYLCHITOBIOSE-SPECIFIC EIIC COMPONENT"/>
    <property type="match status" value="1"/>
</dbReference>
<accession>A0ABS4CLG2</accession>
<keyword evidence="12" id="KW-1185">Reference proteome</keyword>
<feature type="transmembrane region" description="Helical" evidence="9">
    <location>
        <begin position="374"/>
        <end position="392"/>
    </location>
</feature>
<keyword evidence="4 8" id="KW-0762">Sugar transport</keyword>
<evidence type="ECO:0000313" key="11">
    <source>
        <dbReference type="EMBL" id="MBP1047308.1"/>
    </source>
</evidence>
<dbReference type="InterPro" id="IPR003352">
    <property type="entry name" value="PTS_EIIC"/>
</dbReference>
<keyword evidence="5 9" id="KW-0812">Transmembrane</keyword>
<evidence type="ECO:0000256" key="6">
    <source>
        <dbReference type="ARBA" id="ARBA00022989"/>
    </source>
</evidence>
<feature type="transmembrane region" description="Helical" evidence="9">
    <location>
        <begin position="250"/>
        <end position="271"/>
    </location>
</feature>
<comment type="subcellular location">
    <subcellularLocation>
        <location evidence="1">Cell membrane</location>
        <topology evidence="1">Multi-pass membrane protein</topology>
    </subcellularLocation>
</comment>
<evidence type="ECO:0000259" key="10">
    <source>
        <dbReference type="PROSITE" id="PS51105"/>
    </source>
</evidence>
<dbReference type="InterPro" id="IPR004796">
    <property type="entry name" value="PTS_IIC_cello"/>
</dbReference>
<evidence type="ECO:0000256" key="9">
    <source>
        <dbReference type="SAM" id="Phobius"/>
    </source>
</evidence>
<feature type="transmembrane region" description="Helical" evidence="9">
    <location>
        <begin position="225"/>
        <end position="243"/>
    </location>
</feature>
<feature type="transmembrane region" description="Helical" evidence="9">
    <location>
        <begin position="185"/>
        <end position="205"/>
    </location>
</feature>
<evidence type="ECO:0000256" key="2">
    <source>
        <dbReference type="ARBA" id="ARBA00022448"/>
    </source>
</evidence>
<dbReference type="PANTHER" id="PTHR33989">
    <property type="match status" value="1"/>
</dbReference>
<evidence type="ECO:0000256" key="5">
    <source>
        <dbReference type="ARBA" id="ARBA00022692"/>
    </source>
</evidence>
<keyword evidence="7 8" id="KW-0472">Membrane</keyword>
<feature type="transmembrane region" description="Helical" evidence="9">
    <location>
        <begin position="398"/>
        <end position="419"/>
    </location>
</feature>
<evidence type="ECO:0000256" key="8">
    <source>
        <dbReference type="PIRNR" id="PIRNR006351"/>
    </source>
</evidence>
<feature type="transmembrane region" description="Helical" evidence="9">
    <location>
        <begin position="321"/>
        <end position="340"/>
    </location>
</feature>
<dbReference type="NCBIfam" id="TIGR00410">
    <property type="entry name" value="lacE"/>
    <property type="match status" value="1"/>
</dbReference>
<organism evidence="11 12">
    <name type="scientific">Enterococcus larvae</name>
    <dbReference type="NCBI Taxonomy" id="2794352"/>
    <lineage>
        <taxon>Bacteria</taxon>
        <taxon>Bacillati</taxon>
        <taxon>Bacillota</taxon>
        <taxon>Bacilli</taxon>
        <taxon>Lactobacillales</taxon>
        <taxon>Enterococcaceae</taxon>
        <taxon>Enterococcus</taxon>
    </lineage>
</organism>
<reference evidence="11 12" key="1">
    <citation type="submission" date="2020-12" db="EMBL/GenBank/DDBJ databases">
        <title>Vagococcus allomyrinae sp. nov. and Enterococcus lavae sp. nov., isolated from the larvae of Allomyrina dichotoma.</title>
        <authorList>
            <person name="Lee S.D."/>
        </authorList>
    </citation>
    <scope>NUCLEOTIDE SEQUENCE [LARGE SCALE GENOMIC DNA]</scope>
    <source>
        <strain evidence="11 12">BWM-S5</strain>
    </source>
</reference>